<evidence type="ECO:0000313" key="2">
    <source>
        <dbReference type="Proteomes" id="UP001165960"/>
    </source>
</evidence>
<name>A0ACC2RP57_9FUNG</name>
<comment type="caution">
    <text evidence="1">The sequence shown here is derived from an EMBL/GenBank/DDBJ whole genome shotgun (WGS) entry which is preliminary data.</text>
</comment>
<reference evidence="1" key="1">
    <citation type="submission" date="2022-04" db="EMBL/GenBank/DDBJ databases">
        <title>Genome of the entomopathogenic fungus Entomophthora muscae.</title>
        <authorList>
            <person name="Elya C."/>
            <person name="Lovett B.R."/>
            <person name="Lee E."/>
            <person name="Macias A.M."/>
            <person name="Hajek A.E."/>
            <person name="De Bivort B.L."/>
            <person name="Kasson M.T."/>
            <person name="De Fine Licht H.H."/>
            <person name="Stajich J.E."/>
        </authorList>
    </citation>
    <scope>NUCLEOTIDE SEQUENCE</scope>
    <source>
        <strain evidence="1">Berkeley</strain>
    </source>
</reference>
<sequence>MKPFILALNAVSAVCALDVIVLFFVIKHRDRDAVDRVSIRLQLGIAFLDLIKHFMAGSSFNAEEAGWCAGLSNMLLKHIYLCLNISIALNLTLTILCNKRPNRRCELYYWIVSFCLPVVLNTPTIAAGIFERGKTGTCFFESGPKFNEGLRMVYNSVFSLAATMYCLVVSVAVVMRIKRENLPLEIGIDSSEPKDASYSLFRLRSLICRTCLYPSTCFLAYLGSSVTIIYTYIYKSTPSGTQTWTRLGYSSRGFLHLFAFLADPVILISIRKLAKATREKDRFKSDFYLVEVPSECGFSYTNITASCSSPYLRGRMIKEFQYYV</sequence>
<organism evidence="1 2">
    <name type="scientific">Entomophthora muscae</name>
    <dbReference type="NCBI Taxonomy" id="34485"/>
    <lineage>
        <taxon>Eukaryota</taxon>
        <taxon>Fungi</taxon>
        <taxon>Fungi incertae sedis</taxon>
        <taxon>Zoopagomycota</taxon>
        <taxon>Entomophthoromycotina</taxon>
        <taxon>Entomophthoromycetes</taxon>
        <taxon>Entomophthorales</taxon>
        <taxon>Entomophthoraceae</taxon>
        <taxon>Entomophthora</taxon>
    </lineage>
</organism>
<dbReference type="EMBL" id="QTSX02007102">
    <property type="protein sequence ID" value="KAJ9051822.1"/>
    <property type="molecule type" value="Genomic_DNA"/>
</dbReference>
<gene>
    <name evidence="1" type="ORF">DSO57_1001069</name>
</gene>
<keyword evidence="2" id="KW-1185">Reference proteome</keyword>
<protein>
    <submittedName>
        <fullName evidence="1">Uncharacterized protein</fullName>
    </submittedName>
</protein>
<dbReference type="Proteomes" id="UP001165960">
    <property type="component" value="Unassembled WGS sequence"/>
</dbReference>
<evidence type="ECO:0000313" key="1">
    <source>
        <dbReference type="EMBL" id="KAJ9051822.1"/>
    </source>
</evidence>
<proteinExistence type="predicted"/>
<accession>A0ACC2RP57</accession>